<keyword evidence="1" id="KW-0812">Transmembrane</keyword>
<dbReference type="EMBL" id="RJSF01000048">
    <property type="protein sequence ID" value="RNM11506.1"/>
    <property type="molecule type" value="Genomic_DNA"/>
</dbReference>
<evidence type="ECO:0000256" key="1">
    <source>
        <dbReference type="SAM" id="Phobius"/>
    </source>
</evidence>
<keyword evidence="3" id="KW-1185">Reference proteome</keyword>
<organism evidence="2 3">
    <name type="scientific">Nocardioides pocheonensis</name>
    <dbReference type="NCBI Taxonomy" id="661485"/>
    <lineage>
        <taxon>Bacteria</taxon>
        <taxon>Bacillati</taxon>
        <taxon>Actinomycetota</taxon>
        <taxon>Actinomycetes</taxon>
        <taxon>Propionibacteriales</taxon>
        <taxon>Nocardioidaceae</taxon>
        <taxon>Nocardioides</taxon>
    </lineage>
</organism>
<gene>
    <name evidence="2" type="ORF">EFL26_22625</name>
</gene>
<protein>
    <submittedName>
        <fullName evidence="2">Uncharacterized protein</fullName>
    </submittedName>
</protein>
<evidence type="ECO:0000313" key="2">
    <source>
        <dbReference type="EMBL" id="RNM11506.1"/>
    </source>
</evidence>
<keyword evidence="1" id="KW-1133">Transmembrane helix</keyword>
<dbReference type="AlphaFoldDB" id="A0A3N0GH22"/>
<comment type="caution">
    <text evidence="2">The sequence shown here is derived from an EMBL/GenBank/DDBJ whole genome shotgun (WGS) entry which is preliminary data.</text>
</comment>
<feature type="transmembrane region" description="Helical" evidence="1">
    <location>
        <begin position="12"/>
        <end position="36"/>
    </location>
</feature>
<proteinExistence type="predicted"/>
<accession>A0A3N0GH22</accession>
<feature type="transmembrane region" description="Helical" evidence="1">
    <location>
        <begin position="48"/>
        <end position="68"/>
    </location>
</feature>
<evidence type="ECO:0000313" key="3">
    <source>
        <dbReference type="Proteomes" id="UP000279994"/>
    </source>
</evidence>
<reference evidence="2 3" key="1">
    <citation type="submission" date="2018-11" db="EMBL/GenBank/DDBJ databases">
        <authorList>
            <person name="Li F."/>
        </authorList>
    </citation>
    <scope>NUCLEOTIDE SEQUENCE [LARGE SCALE GENOMIC DNA]</scope>
    <source>
        <strain evidence="2 3">Gsoil 818</strain>
    </source>
</reference>
<sequence length="74" mass="7644">MLQDLPLPLRWGVVGAVVLGLAGALTGLVVGVRVYWPTAWAAAIEVGAPATFVGFALGLVAGALVRAFHRVHQV</sequence>
<name>A0A3N0GH22_9ACTN</name>
<keyword evidence="1" id="KW-0472">Membrane</keyword>
<dbReference type="Proteomes" id="UP000279994">
    <property type="component" value="Unassembled WGS sequence"/>
</dbReference>